<evidence type="ECO:0000259" key="1">
    <source>
        <dbReference type="PROSITE" id="PS50983"/>
    </source>
</evidence>
<name>A0ABP9NA89_9GAMM</name>
<gene>
    <name evidence="2" type="primary">chuT</name>
    <name evidence="2" type="ORF">GCM10023211_20620</name>
</gene>
<accession>A0ABP9NA89</accession>
<protein>
    <submittedName>
        <fullName evidence="2">Heme ABC transporter substrate-binding protein ChuT</fullName>
    </submittedName>
</protein>
<dbReference type="Gene3D" id="3.40.50.1980">
    <property type="entry name" value="Nitrogenase molybdenum iron protein domain"/>
    <property type="match status" value="2"/>
</dbReference>
<dbReference type="InterPro" id="IPR002491">
    <property type="entry name" value="ABC_transptr_periplasmic_BD"/>
</dbReference>
<dbReference type="RefSeq" id="WP_345491886.1">
    <property type="nucleotide sequence ID" value="NZ_BAABHY010000005.1"/>
</dbReference>
<dbReference type="Proteomes" id="UP001500171">
    <property type="component" value="Unassembled WGS sequence"/>
</dbReference>
<sequence length="285" mass="31677">MRHRMHLFFAPLIAILLGLMISSSYAKERIVTAGGSITEIIYALSAQDELVGVDMTSTYPEQVKQLPQINHWHQLNIEGILSLKPSLFITWQDSEPKQIFDQLRQAKVNVLQLQRVPNNLQLLLSNIKLIAKAIHREPQGEALIAKINHQVQSVQQQIAAQQSSPRVLFLFSMSGITQVSGKNTVADSIMTLAGGENVATHHFYKNYSNEALITANPDIIIVTSQSLQAMGGKENLAKIAGVTHTNAWKHNRIVDIDQALILGMGPRIGDAIEILYRGFYPDINQ</sequence>
<keyword evidence="3" id="KW-1185">Reference proteome</keyword>
<dbReference type="SUPFAM" id="SSF53807">
    <property type="entry name" value="Helical backbone' metal receptor"/>
    <property type="match status" value="1"/>
</dbReference>
<evidence type="ECO:0000313" key="3">
    <source>
        <dbReference type="Proteomes" id="UP001500171"/>
    </source>
</evidence>
<evidence type="ECO:0000313" key="2">
    <source>
        <dbReference type="EMBL" id="GAA5113043.1"/>
    </source>
</evidence>
<proteinExistence type="predicted"/>
<dbReference type="Pfam" id="PF01497">
    <property type="entry name" value="Peripla_BP_2"/>
    <property type="match status" value="1"/>
</dbReference>
<dbReference type="EMBL" id="BAABHY010000005">
    <property type="protein sequence ID" value="GAA5113043.1"/>
    <property type="molecule type" value="Genomic_DNA"/>
</dbReference>
<reference evidence="3" key="1">
    <citation type="journal article" date="2019" name="Int. J. Syst. Evol. Microbiol.">
        <title>The Global Catalogue of Microorganisms (GCM) 10K type strain sequencing project: providing services to taxonomists for standard genome sequencing and annotation.</title>
        <authorList>
            <consortium name="The Broad Institute Genomics Platform"/>
            <consortium name="The Broad Institute Genome Sequencing Center for Infectious Disease"/>
            <person name="Wu L."/>
            <person name="Ma J."/>
        </authorList>
    </citation>
    <scope>NUCLEOTIDE SEQUENCE [LARGE SCALE GENOMIC DNA]</scope>
    <source>
        <strain evidence="3">JCM 18050</strain>
    </source>
</reference>
<feature type="domain" description="Fe/B12 periplasmic-binding" evidence="1">
    <location>
        <begin position="29"/>
        <end position="283"/>
    </location>
</feature>
<dbReference type="PANTHER" id="PTHR30535:SF4">
    <property type="entry name" value="HEMIN-BINDING PERIPLASMIC PROTEIN HMUT"/>
    <property type="match status" value="1"/>
</dbReference>
<dbReference type="InterPro" id="IPR050902">
    <property type="entry name" value="ABC_Transporter_SBP"/>
</dbReference>
<dbReference type="PROSITE" id="PS50983">
    <property type="entry name" value="FE_B12_PBP"/>
    <property type="match status" value="1"/>
</dbReference>
<organism evidence="2 3">
    <name type="scientific">Orbus sasakiae</name>
    <dbReference type="NCBI Taxonomy" id="1078475"/>
    <lineage>
        <taxon>Bacteria</taxon>
        <taxon>Pseudomonadati</taxon>
        <taxon>Pseudomonadota</taxon>
        <taxon>Gammaproteobacteria</taxon>
        <taxon>Orbales</taxon>
        <taxon>Orbaceae</taxon>
        <taxon>Orbus</taxon>
    </lineage>
</organism>
<dbReference type="PANTHER" id="PTHR30535">
    <property type="entry name" value="VITAMIN B12-BINDING PROTEIN"/>
    <property type="match status" value="1"/>
</dbReference>
<comment type="caution">
    <text evidence="2">The sequence shown here is derived from an EMBL/GenBank/DDBJ whole genome shotgun (WGS) entry which is preliminary data.</text>
</comment>